<comment type="similarity">
    <text evidence="1">Belongs to the methyltransferase superfamily.</text>
</comment>
<dbReference type="InterPro" id="IPR051052">
    <property type="entry name" value="Diverse_substrate_MTase"/>
</dbReference>
<evidence type="ECO:0000259" key="4">
    <source>
        <dbReference type="Pfam" id="PF08241"/>
    </source>
</evidence>
<dbReference type="RefSeq" id="WP_048436671.1">
    <property type="nucleotide sequence ID" value="NZ_LWHQ01000010.1"/>
</dbReference>
<dbReference type="PANTHER" id="PTHR44942:SF4">
    <property type="entry name" value="METHYLTRANSFERASE TYPE 11 DOMAIN-CONTAINING PROTEIN"/>
    <property type="match status" value="1"/>
</dbReference>
<dbReference type="InterPro" id="IPR029063">
    <property type="entry name" value="SAM-dependent_MTases_sf"/>
</dbReference>
<gene>
    <name evidence="5" type="ORF">A5481_05405</name>
</gene>
<dbReference type="STRING" id="427683.A5481_05405"/>
<dbReference type="GO" id="GO:0008757">
    <property type="term" value="F:S-adenosylmethionine-dependent methyltransferase activity"/>
    <property type="evidence" value="ECO:0007669"/>
    <property type="project" value="InterPro"/>
</dbReference>
<dbReference type="EMBL" id="LWHQ01000010">
    <property type="protein sequence ID" value="OAS26488.1"/>
    <property type="molecule type" value="Genomic_DNA"/>
</dbReference>
<evidence type="ECO:0000313" key="6">
    <source>
        <dbReference type="Proteomes" id="UP000078316"/>
    </source>
</evidence>
<dbReference type="SUPFAM" id="SSF53335">
    <property type="entry name" value="S-adenosyl-L-methionine-dependent methyltransferases"/>
    <property type="match status" value="1"/>
</dbReference>
<feature type="domain" description="Methyltransferase type 11" evidence="4">
    <location>
        <begin position="53"/>
        <end position="140"/>
    </location>
</feature>
<keyword evidence="3 5" id="KW-0808">Transferase</keyword>
<dbReference type="CDD" id="cd02440">
    <property type="entry name" value="AdoMet_MTases"/>
    <property type="match status" value="1"/>
</dbReference>
<protein>
    <submittedName>
        <fullName evidence="5">SAM-dependent methyltransferase</fullName>
    </submittedName>
</protein>
<dbReference type="AlphaFoldDB" id="A0A179SF73"/>
<dbReference type="Pfam" id="PF08241">
    <property type="entry name" value="Methyltransf_11"/>
    <property type="match status" value="1"/>
</dbReference>
<dbReference type="OrthoDB" id="9797252at2"/>
<comment type="caution">
    <text evidence="5">The sequence shown here is derived from an EMBL/GenBank/DDBJ whole genome shotgun (WGS) entry which is preliminary data.</text>
</comment>
<dbReference type="GO" id="GO:0032259">
    <property type="term" value="P:methylation"/>
    <property type="evidence" value="ECO:0007669"/>
    <property type="project" value="UniProtKB-KW"/>
</dbReference>
<evidence type="ECO:0000256" key="2">
    <source>
        <dbReference type="ARBA" id="ARBA00022603"/>
    </source>
</evidence>
<evidence type="ECO:0000256" key="1">
    <source>
        <dbReference type="ARBA" id="ARBA00008361"/>
    </source>
</evidence>
<name>A0A179SF73_9HYPH</name>
<dbReference type="Proteomes" id="UP000078316">
    <property type="component" value="Unassembled WGS sequence"/>
</dbReference>
<organism evidence="5 6">
    <name type="scientific">Methylobacterium platani</name>
    <dbReference type="NCBI Taxonomy" id="427683"/>
    <lineage>
        <taxon>Bacteria</taxon>
        <taxon>Pseudomonadati</taxon>
        <taxon>Pseudomonadota</taxon>
        <taxon>Alphaproteobacteria</taxon>
        <taxon>Hyphomicrobiales</taxon>
        <taxon>Methylobacteriaceae</taxon>
        <taxon>Methylobacterium</taxon>
    </lineage>
</organism>
<dbReference type="PANTHER" id="PTHR44942">
    <property type="entry name" value="METHYLTRANSF_11 DOMAIN-CONTAINING PROTEIN"/>
    <property type="match status" value="1"/>
</dbReference>
<reference evidence="5 6" key="1">
    <citation type="submission" date="2016-04" db="EMBL/GenBank/DDBJ databases">
        <authorList>
            <person name="Evans L.H."/>
            <person name="Alamgir A."/>
            <person name="Owens N."/>
            <person name="Weber N.D."/>
            <person name="Virtaneva K."/>
            <person name="Barbian K."/>
            <person name="Babar A."/>
            <person name="Rosenke K."/>
        </authorList>
    </citation>
    <scope>NUCLEOTIDE SEQUENCE [LARGE SCALE GENOMIC DNA]</scope>
    <source>
        <strain evidence="5 6">PMB02</strain>
    </source>
</reference>
<sequence>MSDLHRSDLHPAAATGFASGAGTYAKGRPDYPAALTGWLRETLRLAPGRTVADLGAGTGKFTGLLAATGAAVTAIEPVDAMRARLAAALPGVTARAGSAEAMPLADGSLDALVCAQAFHWFSTEAALAEIRRVLAIGGRLGLVWNVRDEATPWVRELTAIMNAHEGDAPRYHTGAWRTLFPAEGFGPLHEAVFPHGHTGSPEQVILDRTLSVSFIAALPEADRARVAQAVRDLIARTPDLAGRAEVTFPYRTHVYWCERRA</sequence>
<keyword evidence="2 5" id="KW-0489">Methyltransferase</keyword>
<dbReference type="Gene3D" id="3.40.50.150">
    <property type="entry name" value="Vaccinia Virus protein VP39"/>
    <property type="match status" value="1"/>
</dbReference>
<evidence type="ECO:0000313" key="5">
    <source>
        <dbReference type="EMBL" id="OAS26488.1"/>
    </source>
</evidence>
<evidence type="ECO:0000256" key="3">
    <source>
        <dbReference type="ARBA" id="ARBA00022679"/>
    </source>
</evidence>
<accession>A0A179SF73</accession>
<dbReference type="InterPro" id="IPR013216">
    <property type="entry name" value="Methyltransf_11"/>
</dbReference>
<proteinExistence type="inferred from homology"/>